<proteinExistence type="predicted"/>
<organism evidence="3 4">
    <name type="scientific">Takifugu rubripes</name>
    <name type="common">Japanese pufferfish</name>
    <name type="synonym">Fugu rubripes</name>
    <dbReference type="NCBI Taxonomy" id="31033"/>
    <lineage>
        <taxon>Eukaryota</taxon>
        <taxon>Metazoa</taxon>
        <taxon>Chordata</taxon>
        <taxon>Craniata</taxon>
        <taxon>Vertebrata</taxon>
        <taxon>Euteleostomi</taxon>
        <taxon>Actinopterygii</taxon>
        <taxon>Neopterygii</taxon>
        <taxon>Teleostei</taxon>
        <taxon>Neoteleostei</taxon>
        <taxon>Acanthomorphata</taxon>
        <taxon>Eupercaria</taxon>
        <taxon>Tetraodontiformes</taxon>
        <taxon>Tetradontoidea</taxon>
        <taxon>Tetraodontidae</taxon>
        <taxon>Takifugu</taxon>
    </lineage>
</organism>
<dbReference type="Ensembl" id="ENSTRUT00000090367.1">
    <property type="protein sequence ID" value="ENSTRUP00000063011.1"/>
    <property type="gene ID" value="ENSTRUG00000028244.1"/>
</dbReference>
<evidence type="ECO:0000259" key="2">
    <source>
        <dbReference type="PROSITE" id="PS50918"/>
    </source>
</evidence>
<dbReference type="InterPro" id="IPR018123">
    <property type="entry name" value="WWE-dom_subgr"/>
</dbReference>
<reference evidence="3 4" key="1">
    <citation type="journal article" date="2011" name="Genome Biol. Evol.">
        <title>Integration of the genetic map and genome assembly of fugu facilitates insights into distinct features of genome evolution in teleosts and mammals.</title>
        <authorList>
            <person name="Kai W."/>
            <person name="Kikuchi K."/>
            <person name="Tohari S."/>
            <person name="Chew A.K."/>
            <person name="Tay A."/>
            <person name="Fujiwara A."/>
            <person name="Hosoya S."/>
            <person name="Suetake H."/>
            <person name="Naruse K."/>
            <person name="Brenner S."/>
            <person name="Suzuki Y."/>
            <person name="Venkatesh B."/>
        </authorList>
    </citation>
    <scope>NUCLEOTIDE SEQUENCE [LARGE SCALE GENOMIC DNA]</scope>
</reference>
<evidence type="ECO:0000256" key="1">
    <source>
        <dbReference type="ARBA" id="ARBA00004906"/>
    </source>
</evidence>
<dbReference type="InterPro" id="IPR004170">
    <property type="entry name" value="WWE_dom"/>
</dbReference>
<evidence type="ECO:0000313" key="3">
    <source>
        <dbReference type="Ensembl" id="ENSTRUP00000063011.1"/>
    </source>
</evidence>
<accession>A0A674MPF3</accession>
<dbReference type="Pfam" id="PF02825">
    <property type="entry name" value="WWE"/>
    <property type="match status" value="1"/>
</dbReference>
<dbReference type="AlphaFoldDB" id="A0A674MPF3"/>
<name>A0A674MPF3_TAKRU</name>
<reference evidence="3" key="3">
    <citation type="submission" date="2025-09" db="UniProtKB">
        <authorList>
            <consortium name="Ensembl"/>
        </authorList>
    </citation>
    <scope>IDENTIFICATION</scope>
</reference>
<dbReference type="Gene3D" id="3.30.720.50">
    <property type="match status" value="1"/>
</dbReference>
<dbReference type="PROSITE" id="PS50918">
    <property type="entry name" value="WWE"/>
    <property type="match status" value="1"/>
</dbReference>
<dbReference type="UniPathway" id="UPA00143"/>
<dbReference type="SUPFAM" id="SSF117839">
    <property type="entry name" value="WWE domain"/>
    <property type="match status" value="1"/>
</dbReference>
<sequence>MLLAGAFILWEWINDEGGWTPYETRTSILLEHSYQARQGTAGLEPHGYNYIVDLTSLTQVNKASGY</sequence>
<dbReference type="GeneTree" id="ENSGT00940000157641"/>
<keyword evidence="4" id="KW-1185">Reference proteome</keyword>
<evidence type="ECO:0000313" key="4">
    <source>
        <dbReference type="Proteomes" id="UP000005226"/>
    </source>
</evidence>
<dbReference type="SMART" id="SM00678">
    <property type="entry name" value="WWE"/>
    <property type="match status" value="1"/>
</dbReference>
<feature type="domain" description="WWE" evidence="2">
    <location>
        <begin position="1"/>
        <end position="66"/>
    </location>
</feature>
<dbReference type="GO" id="GO:0016567">
    <property type="term" value="P:protein ubiquitination"/>
    <property type="evidence" value="ECO:0007669"/>
    <property type="project" value="UniProtKB-UniPathway"/>
</dbReference>
<dbReference type="GO" id="GO:0008270">
    <property type="term" value="F:zinc ion binding"/>
    <property type="evidence" value="ECO:0007669"/>
    <property type="project" value="InterPro"/>
</dbReference>
<dbReference type="InParanoid" id="A0A674MPF3"/>
<dbReference type="Proteomes" id="UP000005226">
    <property type="component" value="Chromosome 15"/>
</dbReference>
<protein>
    <recommendedName>
        <fullName evidence="2">WWE domain-containing protein</fullName>
    </recommendedName>
</protein>
<reference evidence="3" key="2">
    <citation type="submission" date="2025-08" db="UniProtKB">
        <authorList>
            <consortium name="Ensembl"/>
        </authorList>
    </citation>
    <scope>IDENTIFICATION</scope>
</reference>
<dbReference type="InterPro" id="IPR037197">
    <property type="entry name" value="WWE_dom_sf"/>
</dbReference>
<comment type="pathway">
    <text evidence="1">Protein modification; protein ubiquitination.</text>
</comment>